<dbReference type="InterPro" id="IPR013783">
    <property type="entry name" value="Ig-like_fold"/>
</dbReference>
<sequence length="314" mass="36388">MKIKQYHILLLCLSFLYATNICAQSKTIKGFDIKGEEVIFIFNVNDYPNIKNNGDTIDNVYVSGEFNNWAKDQWPMQKVNDSIYQLKKDLSLFTSNFGWEFKFIVNGKHWAEPSSDVENSVGAKDIYGFPLMVYNLKFYSAFATDYGNVSFKLKGYKDAEKVILSGTFNRWDETGFIMKPNDDGWEIILQLRPDIYQYKFIVDGNWIEDPQNPSKVENEYDGYNSIIDVQKNVKFQLCDFEDAKTVILSAEFNNWTESESKMTKIDGCWVYNQRLSGGKYHYKFIVDGTWITDPANTVKEYDGEGHINSVCMVK</sequence>
<feature type="chain" id="PRO_5046735917" description="AMP-activated protein kinase glycogen-binding domain-containing protein" evidence="2">
    <location>
        <begin position="24"/>
        <end position="314"/>
    </location>
</feature>
<dbReference type="RefSeq" id="WP_186847029.1">
    <property type="nucleotide sequence ID" value="NZ_JACOME010000007.1"/>
</dbReference>
<dbReference type="Pfam" id="PF16561">
    <property type="entry name" value="AMPK1_CBM"/>
    <property type="match status" value="2"/>
</dbReference>
<dbReference type="SUPFAM" id="SSF81296">
    <property type="entry name" value="E set domains"/>
    <property type="match status" value="3"/>
</dbReference>
<dbReference type="PANTHER" id="PTHR10343">
    <property type="entry name" value="5'-AMP-ACTIVATED PROTEIN KINASE , BETA SUBUNIT"/>
    <property type="match status" value="1"/>
</dbReference>
<proteinExistence type="inferred from homology"/>
<dbReference type="PANTHER" id="PTHR10343:SF84">
    <property type="entry name" value="5'-AMP-ACTIVATED PROTEIN KINASE SUBUNIT BETA-1"/>
    <property type="match status" value="1"/>
</dbReference>
<dbReference type="Proteomes" id="UP000607435">
    <property type="component" value="Unassembled WGS sequence"/>
</dbReference>
<dbReference type="InterPro" id="IPR032640">
    <property type="entry name" value="AMPK1_CBM"/>
</dbReference>
<evidence type="ECO:0000313" key="5">
    <source>
        <dbReference type="Proteomes" id="UP000607435"/>
    </source>
</evidence>
<evidence type="ECO:0000313" key="4">
    <source>
        <dbReference type="EMBL" id="MBC3847927.1"/>
    </source>
</evidence>
<dbReference type="Gene3D" id="2.60.40.10">
    <property type="entry name" value="Immunoglobulins"/>
    <property type="match status" value="3"/>
</dbReference>
<dbReference type="EMBL" id="JACOME010000007">
    <property type="protein sequence ID" value="MBC3847927.1"/>
    <property type="molecule type" value="Genomic_DNA"/>
</dbReference>
<comment type="caution">
    <text evidence="4">The sequence shown here is derived from an EMBL/GenBank/DDBJ whole genome shotgun (WGS) entry which is preliminary data.</text>
</comment>
<name>A0ABR6Y5A4_9FLAO</name>
<accession>A0ABR6Y5A4</accession>
<keyword evidence="2" id="KW-0732">Signal</keyword>
<evidence type="ECO:0000259" key="3">
    <source>
        <dbReference type="Pfam" id="PF16561"/>
    </source>
</evidence>
<feature type="signal peptide" evidence="2">
    <location>
        <begin position="1"/>
        <end position="23"/>
    </location>
</feature>
<feature type="domain" description="AMP-activated protein kinase glycogen-binding" evidence="3">
    <location>
        <begin position="242"/>
        <end position="314"/>
    </location>
</feature>
<keyword evidence="5" id="KW-1185">Reference proteome</keyword>
<comment type="similarity">
    <text evidence="1">Belongs to the 5'-AMP-activated protein kinase beta subunit family.</text>
</comment>
<evidence type="ECO:0000256" key="2">
    <source>
        <dbReference type="SAM" id="SignalP"/>
    </source>
</evidence>
<dbReference type="CDD" id="cd02859">
    <property type="entry name" value="E_set_AMPKbeta_like_N"/>
    <property type="match status" value="2"/>
</dbReference>
<reference evidence="4 5" key="1">
    <citation type="submission" date="2020-08" db="EMBL/GenBank/DDBJ databases">
        <title>Winogradskyella ouciana sp. nov., isolated from the hadal seawater of the Mariana Trench.</title>
        <authorList>
            <person name="He X."/>
        </authorList>
    </citation>
    <scope>NUCLEOTIDE SEQUENCE [LARGE SCALE GENOMIC DNA]</scope>
    <source>
        <strain evidence="4 5">KCTC 22026</strain>
    </source>
</reference>
<dbReference type="InterPro" id="IPR050827">
    <property type="entry name" value="CRP1_MDG1_kinase"/>
</dbReference>
<feature type="domain" description="AMP-activated protein kinase glycogen-binding" evidence="3">
    <location>
        <begin position="157"/>
        <end position="232"/>
    </location>
</feature>
<dbReference type="InterPro" id="IPR014756">
    <property type="entry name" value="Ig_E-set"/>
</dbReference>
<protein>
    <recommendedName>
        <fullName evidence="3">AMP-activated protein kinase glycogen-binding domain-containing protein</fullName>
    </recommendedName>
</protein>
<evidence type="ECO:0000256" key="1">
    <source>
        <dbReference type="ARBA" id="ARBA00010926"/>
    </source>
</evidence>
<organism evidence="4 5">
    <name type="scientific">Winogradskyella echinorum</name>
    <dbReference type="NCBI Taxonomy" id="538189"/>
    <lineage>
        <taxon>Bacteria</taxon>
        <taxon>Pseudomonadati</taxon>
        <taxon>Bacteroidota</taxon>
        <taxon>Flavobacteriia</taxon>
        <taxon>Flavobacteriales</taxon>
        <taxon>Flavobacteriaceae</taxon>
        <taxon>Winogradskyella</taxon>
    </lineage>
</organism>
<gene>
    <name evidence="4" type="ORF">H6H04_16140</name>
</gene>